<accession>A0A1Y2A3B1</accession>
<keyword evidence="2" id="KW-1185">Reference proteome</keyword>
<dbReference type="STRING" id="1231657.A0A1Y2A3B1"/>
<gene>
    <name evidence="1" type="ORF">BCR34DRAFT_597327</name>
</gene>
<dbReference type="SUPFAM" id="SSF51735">
    <property type="entry name" value="NAD(P)-binding Rossmann-fold domains"/>
    <property type="match status" value="1"/>
</dbReference>
<evidence type="ECO:0000313" key="1">
    <source>
        <dbReference type="EMBL" id="ORY16934.1"/>
    </source>
</evidence>
<proteinExistence type="predicted"/>
<comment type="caution">
    <text evidence="1">The sequence shown here is derived from an EMBL/GenBank/DDBJ whole genome shotgun (WGS) entry which is preliminary data.</text>
</comment>
<name>A0A1Y2A3B1_9PLEO</name>
<protein>
    <submittedName>
        <fullName evidence="1">Uncharacterized protein</fullName>
    </submittedName>
</protein>
<dbReference type="OrthoDB" id="9876299at2759"/>
<organism evidence="1 2">
    <name type="scientific">Clohesyomyces aquaticus</name>
    <dbReference type="NCBI Taxonomy" id="1231657"/>
    <lineage>
        <taxon>Eukaryota</taxon>
        <taxon>Fungi</taxon>
        <taxon>Dikarya</taxon>
        <taxon>Ascomycota</taxon>
        <taxon>Pezizomycotina</taxon>
        <taxon>Dothideomycetes</taxon>
        <taxon>Pleosporomycetidae</taxon>
        <taxon>Pleosporales</taxon>
        <taxon>Lindgomycetaceae</taxon>
        <taxon>Clohesyomyces</taxon>
    </lineage>
</organism>
<dbReference type="Pfam" id="PF00106">
    <property type="entry name" value="adh_short"/>
    <property type="match status" value="1"/>
</dbReference>
<dbReference type="InterPro" id="IPR036291">
    <property type="entry name" value="NAD(P)-bd_dom_sf"/>
</dbReference>
<sequence length="190" mass="20934">MAKSVVFHADAAEAIKELENEHGIDHLDIVYANVGIATVVPKASEVKIEDLKAHFQVNFYAVVTLLQATPSSAKERDEPEVGHIGSQPGYLNNFLFFPNSAYGPSKVAVLFMTRSLGSHHWSFIQGKRVQTDLVNAVARIAAKMFGIEGLDKAVLEIPTSMNGFVKVVDETIRDTHSGKLWTWEGNAVQW</sequence>
<reference evidence="1 2" key="1">
    <citation type="submission" date="2016-07" db="EMBL/GenBank/DDBJ databases">
        <title>Pervasive Adenine N6-methylation of Active Genes in Fungi.</title>
        <authorList>
            <consortium name="DOE Joint Genome Institute"/>
            <person name="Mondo S.J."/>
            <person name="Dannebaum R.O."/>
            <person name="Kuo R.C."/>
            <person name="Labutti K."/>
            <person name="Haridas S."/>
            <person name="Kuo A."/>
            <person name="Salamov A."/>
            <person name="Ahrendt S.R."/>
            <person name="Lipzen A."/>
            <person name="Sullivan W."/>
            <person name="Andreopoulos W.B."/>
            <person name="Clum A."/>
            <person name="Lindquist E."/>
            <person name="Daum C."/>
            <person name="Ramamoorthy G.K."/>
            <person name="Gryganskyi A."/>
            <person name="Culley D."/>
            <person name="Magnuson J.K."/>
            <person name="James T.Y."/>
            <person name="O'Malley M.A."/>
            <person name="Stajich J.E."/>
            <person name="Spatafora J.W."/>
            <person name="Visel A."/>
            <person name="Grigoriev I.V."/>
        </authorList>
    </citation>
    <scope>NUCLEOTIDE SEQUENCE [LARGE SCALE GENOMIC DNA]</scope>
    <source>
        <strain evidence="1 2">CBS 115471</strain>
    </source>
</reference>
<evidence type="ECO:0000313" key="2">
    <source>
        <dbReference type="Proteomes" id="UP000193144"/>
    </source>
</evidence>
<dbReference type="AlphaFoldDB" id="A0A1Y2A3B1"/>
<dbReference type="Proteomes" id="UP000193144">
    <property type="component" value="Unassembled WGS sequence"/>
</dbReference>
<dbReference type="InterPro" id="IPR002347">
    <property type="entry name" value="SDR_fam"/>
</dbReference>
<dbReference type="EMBL" id="MCFA01000015">
    <property type="protein sequence ID" value="ORY16934.1"/>
    <property type="molecule type" value="Genomic_DNA"/>
</dbReference>
<dbReference type="Gene3D" id="3.40.50.720">
    <property type="entry name" value="NAD(P)-binding Rossmann-like Domain"/>
    <property type="match status" value="1"/>
</dbReference>